<dbReference type="EMBL" id="CACSLK010012364">
    <property type="protein sequence ID" value="CAA0815116.1"/>
    <property type="molecule type" value="Genomic_DNA"/>
</dbReference>
<proteinExistence type="predicted"/>
<protein>
    <submittedName>
        <fullName evidence="2">Dehydrin COR47</fullName>
    </submittedName>
</protein>
<dbReference type="Pfam" id="PF00257">
    <property type="entry name" value="Dehydrin"/>
    <property type="match status" value="1"/>
</dbReference>
<sequence>MVDELHQYLHGESEISDAPSATAADRGLLDVVGKNDEEEKKKSDEGALTEEFEDKVEISSENKVEEVKRMNEAIVKKLHRSTSSGSSSGEEEVDDCREKKNKNKGLKEKIVEKVLGENKQEEEIVTEVINEDTLIPIENIDDHHIPTQEENSVLDKIREKLPGGNETEEVAAPPPTPAAGAVYAAISEADNQENKGLLDKINKKLPI</sequence>
<feature type="compositionally biased region" description="Basic and acidic residues" evidence="1">
    <location>
        <begin position="33"/>
        <end position="45"/>
    </location>
</feature>
<dbReference type="PANTHER" id="PTHR33346">
    <property type="entry name" value="DEHYDRIN XERO 2-RELATED"/>
    <property type="match status" value="1"/>
</dbReference>
<comment type="caution">
    <text evidence="2">The sequence shown here is derived from an EMBL/GenBank/DDBJ whole genome shotgun (WGS) entry which is preliminary data.</text>
</comment>
<organism evidence="2 3">
    <name type="scientific">Striga hermonthica</name>
    <name type="common">Purple witchweed</name>
    <name type="synonym">Buchnera hermonthica</name>
    <dbReference type="NCBI Taxonomy" id="68872"/>
    <lineage>
        <taxon>Eukaryota</taxon>
        <taxon>Viridiplantae</taxon>
        <taxon>Streptophyta</taxon>
        <taxon>Embryophyta</taxon>
        <taxon>Tracheophyta</taxon>
        <taxon>Spermatophyta</taxon>
        <taxon>Magnoliopsida</taxon>
        <taxon>eudicotyledons</taxon>
        <taxon>Gunneridae</taxon>
        <taxon>Pentapetalae</taxon>
        <taxon>asterids</taxon>
        <taxon>lamiids</taxon>
        <taxon>Lamiales</taxon>
        <taxon>Orobanchaceae</taxon>
        <taxon>Buchnereae</taxon>
        <taxon>Striga</taxon>
    </lineage>
</organism>
<accession>A0A9N7R5Y6</accession>
<dbReference type="GO" id="GO:0009631">
    <property type="term" value="P:cold acclimation"/>
    <property type="evidence" value="ECO:0007669"/>
    <property type="project" value="TreeGrafter"/>
</dbReference>
<feature type="compositionally biased region" description="Basic and acidic residues" evidence="1">
    <location>
        <begin position="55"/>
        <end position="75"/>
    </location>
</feature>
<evidence type="ECO:0000256" key="1">
    <source>
        <dbReference type="SAM" id="MobiDB-lite"/>
    </source>
</evidence>
<keyword evidence="3" id="KW-1185">Reference proteome</keyword>
<dbReference type="PANTHER" id="PTHR33346:SF2">
    <property type="entry name" value="DEHYDRIN ERD14"/>
    <property type="match status" value="1"/>
</dbReference>
<reference evidence="2" key="1">
    <citation type="submission" date="2019-12" db="EMBL/GenBank/DDBJ databases">
        <authorList>
            <person name="Scholes J."/>
        </authorList>
    </citation>
    <scope>NUCLEOTIDE SEQUENCE</scope>
</reference>
<feature type="region of interest" description="Disordered" evidence="1">
    <location>
        <begin position="1"/>
        <end position="102"/>
    </location>
</feature>
<dbReference type="GO" id="GO:0005829">
    <property type="term" value="C:cytosol"/>
    <property type="evidence" value="ECO:0007669"/>
    <property type="project" value="TreeGrafter"/>
</dbReference>
<dbReference type="AlphaFoldDB" id="A0A9N7R5Y6"/>
<gene>
    <name evidence="2" type="ORF">SHERM_15218</name>
</gene>
<dbReference type="GO" id="GO:0009414">
    <property type="term" value="P:response to water deprivation"/>
    <property type="evidence" value="ECO:0007669"/>
    <property type="project" value="TreeGrafter"/>
</dbReference>
<dbReference type="Proteomes" id="UP001153555">
    <property type="component" value="Unassembled WGS sequence"/>
</dbReference>
<evidence type="ECO:0000313" key="2">
    <source>
        <dbReference type="EMBL" id="CAA0815116.1"/>
    </source>
</evidence>
<evidence type="ECO:0000313" key="3">
    <source>
        <dbReference type="Proteomes" id="UP001153555"/>
    </source>
</evidence>
<dbReference type="GO" id="GO:0016020">
    <property type="term" value="C:membrane"/>
    <property type="evidence" value="ECO:0007669"/>
    <property type="project" value="TreeGrafter"/>
</dbReference>
<dbReference type="GO" id="GO:0009737">
    <property type="term" value="P:response to abscisic acid"/>
    <property type="evidence" value="ECO:0007669"/>
    <property type="project" value="TreeGrafter"/>
</dbReference>
<name>A0A9N7R5Y6_STRHE</name>
<dbReference type="InterPro" id="IPR000167">
    <property type="entry name" value="Dehydrin"/>
</dbReference>
<feature type="compositionally biased region" description="Basic and acidic residues" evidence="1">
    <location>
        <begin position="1"/>
        <end position="13"/>
    </location>
</feature>